<dbReference type="Proteomes" id="UP000644507">
    <property type="component" value="Unassembled WGS sequence"/>
</dbReference>
<protein>
    <recommendedName>
        <fullName evidence="3">Methyltransferase type 11 domain-containing protein</fullName>
    </recommendedName>
</protein>
<name>A0A918WFW4_9BACT</name>
<evidence type="ECO:0008006" key="3">
    <source>
        <dbReference type="Google" id="ProtNLM"/>
    </source>
</evidence>
<evidence type="ECO:0000313" key="2">
    <source>
        <dbReference type="Proteomes" id="UP000644507"/>
    </source>
</evidence>
<comment type="caution">
    <text evidence="1">The sequence shown here is derived from an EMBL/GenBank/DDBJ whole genome shotgun (WGS) entry which is preliminary data.</text>
</comment>
<dbReference type="EMBL" id="BMXI01000002">
    <property type="protein sequence ID" value="GHC43654.1"/>
    <property type="molecule type" value="Genomic_DNA"/>
</dbReference>
<reference evidence="1" key="1">
    <citation type="journal article" date="2014" name="Int. J. Syst. Evol. Microbiol.">
        <title>Complete genome sequence of Corynebacterium casei LMG S-19264T (=DSM 44701T), isolated from a smear-ripened cheese.</title>
        <authorList>
            <consortium name="US DOE Joint Genome Institute (JGI-PGF)"/>
            <person name="Walter F."/>
            <person name="Albersmeier A."/>
            <person name="Kalinowski J."/>
            <person name="Ruckert C."/>
        </authorList>
    </citation>
    <scope>NUCLEOTIDE SEQUENCE</scope>
    <source>
        <strain evidence="1">KCTC 12988</strain>
    </source>
</reference>
<sequence>MSELPKLNLGCGRRFHPDWDNLDFVPRIEGVIVHDLTTPLPYSTYGVECCHTAHVLGHFRDDVVETFLKEQFRVLRPGGIARFAVPDLQQVVQQYRELIGPLCEGDYERAADYEWNLIELHDQIGRSEYGGKLAKFLAQDPVPNPDYVISRIGEEGRDLIEGRVDESIIQTRPQLDHLGHYFQKARLKLTRGVVRILAGKEAALAFREGCFRRFSGEVQWRIYDQYSLTRDLLAIGFFDIRKVHHDESRIPNFKSYCFDSDEQGIERKPESLYLEATKPE</sequence>
<reference evidence="1" key="2">
    <citation type="submission" date="2020-09" db="EMBL/GenBank/DDBJ databases">
        <authorList>
            <person name="Sun Q."/>
            <person name="Kim S."/>
        </authorList>
    </citation>
    <scope>NUCLEOTIDE SEQUENCE</scope>
    <source>
        <strain evidence="1">KCTC 12988</strain>
    </source>
</reference>
<accession>A0A918WFW4</accession>
<dbReference type="AlphaFoldDB" id="A0A918WFW4"/>
<proteinExistence type="predicted"/>
<keyword evidence="2" id="KW-1185">Reference proteome</keyword>
<gene>
    <name evidence="1" type="ORF">GCM10007100_06030</name>
</gene>
<dbReference type="SUPFAM" id="SSF53335">
    <property type="entry name" value="S-adenosyl-L-methionine-dependent methyltransferases"/>
    <property type="match status" value="1"/>
</dbReference>
<evidence type="ECO:0000313" key="1">
    <source>
        <dbReference type="EMBL" id="GHC43654.1"/>
    </source>
</evidence>
<dbReference type="InterPro" id="IPR029063">
    <property type="entry name" value="SAM-dependent_MTases_sf"/>
</dbReference>
<dbReference type="Gene3D" id="3.40.50.150">
    <property type="entry name" value="Vaccinia Virus protein VP39"/>
    <property type="match status" value="1"/>
</dbReference>
<dbReference type="RefSeq" id="WP_189567233.1">
    <property type="nucleotide sequence ID" value="NZ_BMXI01000002.1"/>
</dbReference>
<organism evidence="1 2">
    <name type="scientific">Roseibacillus persicicus</name>
    <dbReference type="NCBI Taxonomy" id="454148"/>
    <lineage>
        <taxon>Bacteria</taxon>
        <taxon>Pseudomonadati</taxon>
        <taxon>Verrucomicrobiota</taxon>
        <taxon>Verrucomicrobiia</taxon>
        <taxon>Verrucomicrobiales</taxon>
        <taxon>Verrucomicrobiaceae</taxon>
        <taxon>Roseibacillus</taxon>
    </lineage>
</organism>